<dbReference type="CDD" id="cd00118">
    <property type="entry name" value="LysM"/>
    <property type="match status" value="1"/>
</dbReference>
<feature type="compositionally biased region" description="Basic and acidic residues" evidence="1">
    <location>
        <begin position="349"/>
        <end position="360"/>
    </location>
</feature>
<dbReference type="InterPro" id="IPR036779">
    <property type="entry name" value="LysM_dom_sf"/>
</dbReference>
<name>A0A261Y017_9FUNG</name>
<feature type="region of interest" description="Disordered" evidence="1">
    <location>
        <begin position="1"/>
        <end position="21"/>
    </location>
</feature>
<keyword evidence="4" id="KW-1185">Reference proteome</keyword>
<dbReference type="OrthoDB" id="2192830at2759"/>
<proteinExistence type="predicted"/>
<dbReference type="PROSITE" id="PS51782">
    <property type="entry name" value="LYSM"/>
    <property type="match status" value="1"/>
</dbReference>
<evidence type="ECO:0000256" key="1">
    <source>
        <dbReference type="SAM" id="MobiDB-lite"/>
    </source>
</evidence>
<dbReference type="AlphaFoldDB" id="A0A261Y017"/>
<dbReference type="PANTHER" id="PTHR20932">
    <property type="entry name" value="LYSM AND PUTATIVE PEPTIDOGLYCAN-BINDING DOMAIN-CONTAINING PROTEIN"/>
    <property type="match status" value="1"/>
</dbReference>
<dbReference type="PANTHER" id="PTHR20932:SF8">
    <property type="entry name" value="LD22649P"/>
    <property type="match status" value="1"/>
</dbReference>
<organism evidence="3 4">
    <name type="scientific">Bifiguratus adelaidae</name>
    <dbReference type="NCBI Taxonomy" id="1938954"/>
    <lineage>
        <taxon>Eukaryota</taxon>
        <taxon>Fungi</taxon>
        <taxon>Fungi incertae sedis</taxon>
        <taxon>Mucoromycota</taxon>
        <taxon>Mucoromycotina</taxon>
        <taxon>Endogonomycetes</taxon>
        <taxon>Endogonales</taxon>
        <taxon>Endogonales incertae sedis</taxon>
        <taxon>Bifiguratus</taxon>
    </lineage>
</organism>
<gene>
    <name evidence="3" type="ORF">BZG36_03672</name>
</gene>
<protein>
    <recommendedName>
        <fullName evidence="2">LysM domain-containing protein</fullName>
    </recommendedName>
</protein>
<dbReference type="InterPro" id="IPR045030">
    <property type="entry name" value="LYSM1-4"/>
</dbReference>
<evidence type="ECO:0000259" key="2">
    <source>
        <dbReference type="PROSITE" id="PS51782"/>
    </source>
</evidence>
<feature type="region of interest" description="Disordered" evidence="1">
    <location>
        <begin position="170"/>
        <end position="199"/>
    </location>
</feature>
<feature type="compositionally biased region" description="Polar residues" evidence="1">
    <location>
        <begin position="262"/>
        <end position="277"/>
    </location>
</feature>
<dbReference type="InterPro" id="IPR018392">
    <property type="entry name" value="LysM"/>
</dbReference>
<evidence type="ECO:0000313" key="3">
    <source>
        <dbReference type="EMBL" id="OZJ03854.1"/>
    </source>
</evidence>
<dbReference type="SMART" id="SM00257">
    <property type="entry name" value="LysM"/>
    <property type="match status" value="1"/>
</dbReference>
<dbReference type="EMBL" id="MVBO01000065">
    <property type="protein sequence ID" value="OZJ03854.1"/>
    <property type="molecule type" value="Genomic_DNA"/>
</dbReference>
<dbReference type="Pfam" id="PF01476">
    <property type="entry name" value="LysM"/>
    <property type="match status" value="1"/>
</dbReference>
<dbReference type="SUPFAM" id="SSF54106">
    <property type="entry name" value="LysM domain"/>
    <property type="match status" value="1"/>
</dbReference>
<feature type="region of interest" description="Disordered" evidence="1">
    <location>
        <begin position="318"/>
        <end position="360"/>
    </location>
</feature>
<feature type="region of interest" description="Disordered" evidence="1">
    <location>
        <begin position="207"/>
        <end position="226"/>
    </location>
</feature>
<dbReference type="Proteomes" id="UP000242875">
    <property type="component" value="Unassembled WGS sequence"/>
</dbReference>
<accession>A0A261Y017</accession>
<sequence>MGAEGKAAPPRIRTVTTEEPRDDVSLRDPFVEFIGGNTERRPLQRRASVRSEPSDPLIPVIVHRIKPTDTIAGVSLYYGVEITKLKKVNKLWSNDSIHVRKELYIPLECSSLVPSTEEAFESVECSEVSEITFEKQEAFYESEDGSYFDELRSNNTNIISINAIRSAANSSSSLRDGPSSPVDPQTPSANGPRLPENAYTPKHAFSSAAVDLSSSPRSVDSRIDRTYQIASPTPSISLRTRSARAEVIMMPSSKLSYFPPSQKGSILSSCDTANTDPAPSPTRHRSHSSLQSRKPPWTDSARDTNSYGLLGSVIQTCGLPFGPRRRKKDDDDPEPPSPCDPQGSVLLRVMDKDIHKPIQE</sequence>
<feature type="compositionally biased region" description="Low complexity" evidence="1">
    <location>
        <begin position="170"/>
        <end position="180"/>
    </location>
</feature>
<dbReference type="Gene3D" id="3.10.350.10">
    <property type="entry name" value="LysM domain"/>
    <property type="match status" value="1"/>
</dbReference>
<comment type="caution">
    <text evidence="3">The sequence shown here is derived from an EMBL/GenBank/DDBJ whole genome shotgun (WGS) entry which is preliminary data.</text>
</comment>
<feature type="region of interest" description="Disordered" evidence="1">
    <location>
        <begin position="254"/>
        <end position="305"/>
    </location>
</feature>
<evidence type="ECO:0000313" key="4">
    <source>
        <dbReference type="Proteomes" id="UP000242875"/>
    </source>
</evidence>
<feature type="domain" description="LysM" evidence="2">
    <location>
        <begin position="61"/>
        <end position="105"/>
    </location>
</feature>
<reference evidence="3 4" key="1">
    <citation type="journal article" date="2017" name="Mycologia">
        <title>Bifiguratus adelaidae, gen. et sp. nov., a new member of Mucoromycotina in endophytic and soil-dwelling habitats.</title>
        <authorList>
            <person name="Torres-Cruz T.J."/>
            <person name="Billingsley Tobias T.L."/>
            <person name="Almatruk M."/>
            <person name="Hesse C."/>
            <person name="Kuske C.R."/>
            <person name="Desiro A."/>
            <person name="Benucci G.M."/>
            <person name="Bonito G."/>
            <person name="Stajich J.E."/>
            <person name="Dunlap C."/>
            <person name="Arnold A.E."/>
            <person name="Porras-Alfaro A."/>
        </authorList>
    </citation>
    <scope>NUCLEOTIDE SEQUENCE [LARGE SCALE GENOMIC DNA]</scope>
    <source>
        <strain evidence="3 4">AZ0501</strain>
    </source>
</reference>